<keyword evidence="3 6" id="KW-0812">Transmembrane</keyword>
<dbReference type="AlphaFoldDB" id="A0A3R7KDZ6"/>
<evidence type="ECO:0000313" key="7">
    <source>
        <dbReference type="EMBL" id="RNF04625.1"/>
    </source>
</evidence>
<dbReference type="InterPro" id="IPR005045">
    <property type="entry name" value="CDC50/LEM3_fam"/>
</dbReference>
<comment type="subcellular location">
    <subcellularLocation>
        <location evidence="1">Membrane</location>
        <topology evidence="1">Multi-pass membrane protein</topology>
    </subcellularLocation>
</comment>
<gene>
    <name evidence="7" type="ORF">Tco025E_07934</name>
</gene>
<evidence type="ECO:0000256" key="2">
    <source>
        <dbReference type="ARBA" id="ARBA00009457"/>
    </source>
</evidence>
<evidence type="ECO:0000313" key="8">
    <source>
        <dbReference type="Proteomes" id="UP000284403"/>
    </source>
</evidence>
<evidence type="ECO:0000256" key="6">
    <source>
        <dbReference type="SAM" id="Phobius"/>
    </source>
</evidence>
<comment type="similarity">
    <text evidence="2">Belongs to the CDC50/LEM3 family.</text>
</comment>
<evidence type="ECO:0000256" key="4">
    <source>
        <dbReference type="ARBA" id="ARBA00022989"/>
    </source>
</evidence>
<dbReference type="GO" id="GO:0005783">
    <property type="term" value="C:endoplasmic reticulum"/>
    <property type="evidence" value="ECO:0007669"/>
    <property type="project" value="TreeGrafter"/>
</dbReference>
<proteinExistence type="inferred from homology"/>
<dbReference type="Pfam" id="PF03381">
    <property type="entry name" value="CDC50"/>
    <property type="match status" value="1"/>
</dbReference>
<evidence type="ECO:0000256" key="3">
    <source>
        <dbReference type="ARBA" id="ARBA00022692"/>
    </source>
</evidence>
<dbReference type="EMBL" id="MKKU01000670">
    <property type="protein sequence ID" value="RNF04625.1"/>
    <property type="molecule type" value="Genomic_DNA"/>
</dbReference>
<feature type="transmembrane region" description="Helical" evidence="6">
    <location>
        <begin position="31"/>
        <end position="53"/>
    </location>
</feature>
<dbReference type="Proteomes" id="UP000284403">
    <property type="component" value="Unassembled WGS sequence"/>
</dbReference>
<accession>A0A3R7KDZ6</accession>
<dbReference type="GO" id="GO:0005794">
    <property type="term" value="C:Golgi apparatus"/>
    <property type="evidence" value="ECO:0007669"/>
    <property type="project" value="TreeGrafter"/>
</dbReference>
<dbReference type="RefSeq" id="XP_029225091.1">
    <property type="nucleotide sequence ID" value="XM_029374792.1"/>
</dbReference>
<dbReference type="OrthoDB" id="340608at2759"/>
<dbReference type="PANTHER" id="PTHR10926">
    <property type="entry name" value="CELL CYCLE CONTROL PROTEIN 50"/>
    <property type="match status" value="1"/>
</dbReference>
<protein>
    <submittedName>
        <fullName evidence="7">Miltefosine transporter beta subunit</fullName>
    </submittedName>
</protein>
<name>A0A3R7KDZ6_9TRYP</name>
<organism evidence="7 8">
    <name type="scientific">Trypanosoma conorhini</name>
    <dbReference type="NCBI Taxonomy" id="83891"/>
    <lineage>
        <taxon>Eukaryota</taxon>
        <taxon>Discoba</taxon>
        <taxon>Euglenozoa</taxon>
        <taxon>Kinetoplastea</taxon>
        <taxon>Metakinetoplastina</taxon>
        <taxon>Trypanosomatida</taxon>
        <taxon>Trypanosomatidae</taxon>
        <taxon>Trypanosoma</taxon>
    </lineage>
</organism>
<evidence type="ECO:0000256" key="1">
    <source>
        <dbReference type="ARBA" id="ARBA00004141"/>
    </source>
</evidence>
<dbReference type="GeneID" id="40321545"/>
<dbReference type="PANTHER" id="PTHR10926:SF0">
    <property type="entry name" value="CDC50, ISOFORM A"/>
    <property type="match status" value="1"/>
</dbReference>
<evidence type="ECO:0000256" key="5">
    <source>
        <dbReference type="ARBA" id="ARBA00023136"/>
    </source>
</evidence>
<comment type="caution">
    <text evidence="7">The sequence shown here is derived from an EMBL/GenBank/DDBJ whole genome shotgun (WGS) entry which is preliminary data.</text>
</comment>
<sequence length="308" mass="35039">MSNSTEQSVKKPETNNRFERFYLGQYPRHSIGPVFVTLLVLAVVFIPIGVAVIKASDSVFELRIRYDETNKYQYQVGPADRYPHKFTFNNSNFSTGAYVNRTFSLSKSLASPIYLQYELVGFYQNYRRYAFSQDLAQRAGDTHSVSQACRPFRHPGEYQKREVVGIYFPCGAVAWSMFNDSLNLYQLPDASKSNTASKVIDGSKLICAGGAFDAKGNSLNKNNLCIKKELHYLVMCGCITPQSLVKPMARFGGLVEILLHMIHTKKMDITMKNPDIRYLQLLMRIILCGPLYHLWRISPKNTALLRLT</sequence>
<keyword evidence="8" id="KW-1185">Reference proteome</keyword>
<keyword evidence="5 6" id="KW-0472">Membrane</keyword>
<reference evidence="7 8" key="1">
    <citation type="journal article" date="2018" name="BMC Genomics">
        <title>Genomic comparison of Trypanosoma conorhini and Trypanosoma rangeli to Trypanosoma cruzi strains of high and low virulence.</title>
        <authorList>
            <person name="Bradwell K.R."/>
            <person name="Koparde V.N."/>
            <person name="Matveyev A.V."/>
            <person name="Serrano M.G."/>
            <person name="Alves J.M."/>
            <person name="Parikh H."/>
            <person name="Huang B."/>
            <person name="Lee V."/>
            <person name="Espinosa-Alvarez O."/>
            <person name="Ortiz P.A."/>
            <person name="Costa-Martins A.G."/>
            <person name="Teixeira M.M."/>
            <person name="Buck G.A."/>
        </authorList>
    </citation>
    <scope>NUCLEOTIDE SEQUENCE [LARGE SCALE GENOMIC DNA]</scope>
    <source>
        <strain evidence="7 8">025E</strain>
    </source>
</reference>
<dbReference type="GO" id="GO:0005886">
    <property type="term" value="C:plasma membrane"/>
    <property type="evidence" value="ECO:0007669"/>
    <property type="project" value="TreeGrafter"/>
</dbReference>
<keyword evidence="4 6" id="KW-1133">Transmembrane helix</keyword>